<evidence type="ECO:0000313" key="6">
    <source>
        <dbReference type="Proteomes" id="UP000642876"/>
    </source>
</evidence>
<gene>
    <name evidence="3" type="ORF">H7348_06840</name>
    <name evidence="4" type="ORF">IAU68_02035</name>
</gene>
<feature type="domain" description="Phage shock protein PspC N-terminal" evidence="2">
    <location>
        <begin position="17"/>
        <end position="63"/>
    </location>
</feature>
<name>A0A7H0K1V4_9CORY</name>
<dbReference type="AlphaFoldDB" id="A0A7H0K1V4"/>
<dbReference type="Proteomes" id="UP000642876">
    <property type="component" value="Unassembled WGS sequence"/>
</dbReference>
<sequence length="154" mass="17195">MWQTRPRRIPKDQGGKAVFGGVCTGFGARYGHDPVAVRIAFVLTGFVFGGGIFAYLLCWLLMPRIGETASPGRAIMVPKNTLTPAERKDRRTAWWLILGPIIFVPTAHEAGDSRITLGGFVVFLLLWFVAYASHPEPPQSLDDDLVWRNNQTRR</sequence>
<dbReference type="EMBL" id="JACMYE010000005">
    <property type="protein sequence ID" value="MBC3179025.1"/>
    <property type="molecule type" value="Genomic_DNA"/>
</dbReference>
<reference evidence="5 6" key="1">
    <citation type="submission" date="2020-08" db="EMBL/GenBank/DDBJ databases">
        <title>novel species in genus Corynebacterium.</title>
        <authorList>
            <person name="Zhang G."/>
        </authorList>
    </citation>
    <scope>NUCLEOTIDE SEQUENCE [LARGE SCALE GENOMIC DNA]</scope>
    <source>
        <strain evidence="5 6">zg-917</strain>
        <strain evidence="4">Zg-917</strain>
    </source>
</reference>
<dbReference type="Proteomes" id="UP000516235">
    <property type="component" value="Chromosome"/>
</dbReference>
<dbReference type="EMBL" id="CP061032">
    <property type="protein sequence ID" value="QNP91270.1"/>
    <property type="molecule type" value="Genomic_DNA"/>
</dbReference>
<feature type="transmembrane region" description="Helical" evidence="1">
    <location>
        <begin position="115"/>
        <end position="133"/>
    </location>
</feature>
<keyword evidence="1" id="KW-1133">Transmembrane helix</keyword>
<evidence type="ECO:0000313" key="4">
    <source>
        <dbReference type="EMBL" id="QNP91270.1"/>
    </source>
</evidence>
<dbReference type="KEGG" id="cluj:IAU68_02035"/>
<feature type="transmembrane region" description="Helical" evidence="1">
    <location>
        <begin position="39"/>
        <end position="62"/>
    </location>
</feature>
<evidence type="ECO:0000256" key="1">
    <source>
        <dbReference type="SAM" id="Phobius"/>
    </source>
</evidence>
<protein>
    <submittedName>
        <fullName evidence="4">PspC domain-containing protein</fullName>
    </submittedName>
</protein>
<evidence type="ECO:0000313" key="5">
    <source>
        <dbReference type="Proteomes" id="UP000516235"/>
    </source>
</evidence>
<dbReference type="InterPro" id="IPR007168">
    <property type="entry name" value="Phageshock_PspC_N"/>
</dbReference>
<dbReference type="Pfam" id="PF04024">
    <property type="entry name" value="PspC"/>
    <property type="match status" value="1"/>
</dbReference>
<evidence type="ECO:0000313" key="3">
    <source>
        <dbReference type="EMBL" id="MBC3179025.1"/>
    </source>
</evidence>
<evidence type="ECO:0000259" key="2">
    <source>
        <dbReference type="Pfam" id="PF04024"/>
    </source>
</evidence>
<feature type="transmembrane region" description="Helical" evidence="1">
    <location>
        <begin position="92"/>
        <end position="108"/>
    </location>
</feature>
<keyword evidence="6" id="KW-1185">Reference proteome</keyword>
<keyword evidence="1" id="KW-0472">Membrane</keyword>
<keyword evidence="1" id="KW-0812">Transmembrane</keyword>
<proteinExistence type="predicted"/>
<organism evidence="4 5">
    <name type="scientific">Corynebacterium lujinxingii</name>
    <dbReference type="NCBI Taxonomy" id="2763010"/>
    <lineage>
        <taxon>Bacteria</taxon>
        <taxon>Bacillati</taxon>
        <taxon>Actinomycetota</taxon>
        <taxon>Actinomycetes</taxon>
        <taxon>Mycobacteriales</taxon>
        <taxon>Corynebacteriaceae</taxon>
        <taxon>Corynebacterium</taxon>
    </lineage>
</organism>
<accession>A0A7H0K1V4</accession>